<evidence type="ECO:0000256" key="9">
    <source>
        <dbReference type="ARBA" id="ARBA00023242"/>
    </source>
</evidence>
<feature type="domain" description="C2H2-type" evidence="12">
    <location>
        <begin position="906"/>
        <end position="929"/>
    </location>
</feature>
<comment type="subcellular location">
    <subcellularLocation>
        <location evidence="1">Nucleus</location>
    </subcellularLocation>
</comment>
<dbReference type="AlphaFoldDB" id="A0A8K0NYN8"/>
<dbReference type="FunFam" id="3.30.160.60:FF:000100">
    <property type="entry name" value="Zinc finger 45-like"/>
    <property type="match status" value="1"/>
</dbReference>
<keyword evidence="4 10" id="KW-0863">Zinc-finger</keyword>
<evidence type="ECO:0000256" key="4">
    <source>
        <dbReference type="ARBA" id="ARBA00022771"/>
    </source>
</evidence>
<dbReference type="Pfam" id="PF00096">
    <property type="entry name" value="zf-C2H2"/>
    <property type="match status" value="5"/>
</dbReference>
<feature type="domain" description="C2H2-type" evidence="12">
    <location>
        <begin position="637"/>
        <end position="665"/>
    </location>
</feature>
<feature type="compositionally biased region" description="Low complexity" evidence="11">
    <location>
        <begin position="101"/>
        <end position="124"/>
    </location>
</feature>
<keyword evidence="6" id="KW-0805">Transcription regulation</keyword>
<dbReference type="GO" id="GO:0005634">
    <property type="term" value="C:nucleus"/>
    <property type="evidence" value="ECO:0007669"/>
    <property type="project" value="UniProtKB-SubCell"/>
</dbReference>
<accession>A0A8K0NYN8</accession>
<feature type="domain" description="C2H2-type" evidence="12">
    <location>
        <begin position="738"/>
        <end position="766"/>
    </location>
</feature>
<sequence>MVSSDKEPEVVEIPVDQVSRTNGRQRLQNLDASHPVQDLDVIRSTPIPSSSQTVSEKDPLANQEESINKVTYPLRRSMRRGRSRMKQSSKSCPSKQLQIQGSGNQNQPASSSSSSLLAPSSLSSVGCGRGGSRKGAVKSFKAKQFTATEQVYKESNPTVEGMMGNDSGQAERPPLARSRKQGQQKQNEVVVDGSLEGPSRLEVCRSETSKQIHGPEKGYSKVEGQNEWVDISLFPSGTVVVQEEQEEREDAADDPYHSEEYFENEMADQNRNISSNHIHNQEGDVFLLNQWSQCEENQRSERGQDSGCELGGNQEKDCREVRFKDMKMKEIESRGESLLEEQSIKGKGLQDGMDLKMQKCYDQEAEVISLDASEEGSEVQRHTQHSGAAIEDDEVIVVGRGENATLEPEKECRSRVQGDGHREGSPTETAVCLHPAPGDTEDALPAPPSPVNIFQIDGMSIILSSRLIEQTDKMRERLGIFEGLGPVAGSFSDISIPEGILEEEGLVSDIRADEAMPPRGELSGQEGMGSGSNYSDPGMAEDAVPKPEGTTIWTSGGFSLFPASARQGATQADLLPGSGETWTSGSPFKGSQESNIGGAVPETTTAKKRQRTKKSASSEGASKATGNASKTKTKRLYHCWNCLEVFNCPKERRVHQREKHNGEKSVSMTPEIESAMAPMEPVQLKEQDGLAELDTPLVKNEEKDDKSEVRETVEREKNKVTINMKGDKGEIANIEASHPCSDCDRSFPSLRSLTAHRRAAHRDSRFKCPTCMEKFLTSVDFTNHVRTVHPLECSMCGKQFSRQQNLRLHLKRHLSVRPYKCTQCDKAFVTNQKMEEHLNSHTGRTPFQCPLCPRAFRRHSNLIQHRKHHHMKVKRKVRDFFCHCGAVFHSVKKLEWHKETHEDKPKTCPHCSDRFVHKAGLTRHIRQVHDKRYVPTGAREDVNVECPVCSAVYLKSSLHIHMRVHSGERPFSCGICGKGFATKWNLQLHRWVHASPHSKPFKCATCKAAYHRRVDYVAHIRSHRKVRPYVCNTCGRRFMRKYNCVRHSREHETGKKFECSICHKRFHRRYYLKEHLRIHTGLRPYVCHVCGKASGTKSNMNKHVRIHHAREPVNTEG</sequence>
<dbReference type="GO" id="GO:0008270">
    <property type="term" value="F:zinc ion binding"/>
    <property type="evidence" value="ECO:0007669"/>
    <property type="project" value="UniProtKB-KW"/>
</dbReference>
<evidence type="ECO:0000256" key="2">
    <source>
        <dbReference type="ARBA" id="ARBA00022723"/>
    </source>
</evidence>
<feature type="domain" description="C2H2-type" evidence="12">
    <location>
        <begin position="819"/>
        <end position="846"/>
    </location>
</feature>
<dbReference type="GO" id="GO:0000981">
    <property type="term" value="F:DNA-binding transcription factor activity, RNA polymerase II-specific"/>
    <property type="evidence" value="ECO:0007669"/>
    <property type="project" value="TreeGrafter"/>
</dbReference>
<feature type="compositionally biased region" description="Polar residues" evidence="11">
    <location>
        <begin position="580"/>
        <end position="595"/>
    </location>
</feature>
<keyword evidence="5" id="KW-0862">Zinc</keyword>
<dbReference type="GO" id="GO:0000978">
    <property type="term" value="F:RNA polymerase II cis-regulatory region sequence-specific DNA binding"/>
    <property type="evidence" value="ECO:0007669"/>
    <property type="project" value="TreeGrafter"/>
</dbReference>
<evidence type="ECO:0000259" key="12">
    <source>
        <dbReference type="PROSITE" id="PS50157"/>
    </source>
</evidence>
<feature type="compositionally biased region" description="Low complexity" evidence="11">
    <location>
        <begin position="615"/>
        <end position="624"/>
    </location>
</feature>
<feature type="domain" description="C2H2-type" evidence="12">
    <location>
        <begin position="944"/>
        <end position="970"/>
    </location>
</feature>
<feature type="region of interest" description="Disordered" evidence="11">
    <location>
        <begin position="1"/>
        <end position="192"/>
    </location>
</feature>
<feature type="domain" description="C2H2-type" evidence="12">
    <location>
        <begin position="1001"/>
        <end position="1028"/>
    </location>
</feature>
<dbReference type="PANTHER" id="PTHR24384">
    <property type="entry name" value="FINGER PUTATIVE TRANSCRIPTION FACTOR FAMILY-RELATED"/>
    <property type="match status" value="1"/>
</dbReference>
<keyword evidence="7" id="KW-0238">DNA-binding</keyword>
<evidence type="ECO:0000256" key="8">
    <source>
        <dbReference type="ARBA" id="ARBA00023163"/>
    </source>
</evidence>
<feature type="domain" description="C2H2-type" evidence="12">
    <location>
        <begin position="971"/>
        <end position="998"/>
    </location>
</feature>
<feature type="domain" description="C2H2-type" evidence="12">
    <location>
        <begin position="847"/>
        <end position="875"/>
    </location>
</feature>
<dbReference type="OrthoDB" id="10249535at2759"/>
<evidence type="ECO:0000256" key="5">
    <source>
        <dbReference type="ARBA" id="ARBA00022833"/>
    </source>
</evidence>
<evidence type="ECO:0000256" key="7">
    <source>
        <dbReference type="ARBA" id="ARBA00023125"/>
    </source>
</evidence>
<dbReference type="Pfam" id="PF13912">
    <property type="entry name" value="zf-C2H2_6"/>
    <property type="match status" value="3"/>
</dbReference>
<name>A0A8K0NYN8_LADFU</name>
<dbReference type="EMBL" id="KZ308276">
    <property type="protein sequence ID" value="KAG8226353.1"/>
    <property type="molecule type" value="Genomic_DNA"/>
</dbReference>
<keyword evidence="14" id="KW-1185">Reference proteome</keyword>
<feature type="domain" description="C2H2-type" evidence="12">
    <location>
        <begin position="1057"/>
        <end position="1084"/>
    </location>
</feature>
<feature type="region of interest" description="Disordered" evidence="11">
    <location>
        <begin position="516"/>
        <end position="549"/>
    </location>
</feature>
<evidence type="ECO:0000313" key="13">
    <source>
        <dbReference type="EMBL" id="KAG8226353.1"/>
    </source>
</evidence>
<feature type="compositionally biased region" description="Polar residues" evidence="11">
    <location>
        <begin position="18"/>
        <end position="31"/>
    </location>
</feature>
<dbReference type="PROSITE" id="PS00028">
    <property type="entry name" value="ZINC_FINGER_C2H2_1"/>
    <property type="match status" value="10"/>
</dbReference>
<feature type="domain" description="C2H2-type" evidence="12">
    <location>
        <begin position="766"/>
        <end position="794"/>
    </location>
</feature>
<keyword evidence="3" id="KW-0677">Repeat</keyword>
<proteinExistence type="predicted"/>
<dbReference type="InterPro" id="IPR050752">
    <property type="entry name" value="C2H2-ZF_domain"/>
</dbReference>
<feature type="domain" description="C2H2-type" evidence="12">
    <location>
        <begin position="791"/>
        <end position="818"/>
    </location>
</feature>
<feature type="region of interest" description="Disordered" evidence="11">
    <location>
        <begin position="573"/>
        <end position="630"/>
    </location>
</feature>
<evidence type="ECO:0000256" key="1">
    <source>
        <dbReference type="ARBA" id="ARBA00004123"/>
    </source>
</evidence>
<gene>
    <name evidence="13" type="ORF">J437_LFUL010492</name>
</gene>
<evidence type="ECO:0000256" key="3">
    <source>
        <dbReference type="ARBA" id="ARBA00022737"/>
    </source>
</evidence>
<dbReference type="InterPro" id="IPR036236">
    <property type="entry name" value="Znf_C2H2_sf"/>
</dbReference>
<dbReference type="PANTHER" id="PTHR24384:SF189">
    <property type="entry name" value="C2H2-TYPE DOMAIN-CONTAINING PROTEIN-RELATED"/>
    <property type="match status" value="1"/>
</dbReference>
<evidence type="ECO:0000256" key="11">
    <source>
        <dbReference type="SAM" id="MobiDB-lite"/>
    </source>
</evidence>
<evidence type="ECO:0000256" key="10">
    <source>
        <dbReference type="PROSITE-ProRule" id="PRU00042"/>
    </source>
</evidence>
<dbReference type="Gene3D" id="3.30.160.60">
    <property type="entry name" value="Classic Zinc Finger"/>
    <property type="match status" value="10"/>
</dbReference>
<dbReference type="FunFam" id="3.30.160.60:FF:000045">
    <property type="entry name" value="ZFP69 zinc finger protein B"/>
    <property type="match status" value="1"/>
</dbReference>
<keyword evidence="2" id="KW-0479">Metal-binding</keyword>
<organism evidence="13 14">
    <name type="scientific">Ladona fulva</name>
    <name type="common">Scarce chaser dragonfly</name>
    <name type="synonym">Libellula fulva</name>
    <dbReference type="NCBI Taxonomy" id="123851"/>
    <lineage>
        <taxon>Eukaryota</taxon>
        <taxon>Metazoa</taxon>
        <taxon>Ecdysozoa</taxon>
        <taxon>Arthropoda</taxon>
        <taxon>Hexapoda</taxon>
        <taxon>Insecta</taxon>
        <taxon>Pterygota</taxon>
        <taxon>Palaeoptera</taxon>
        <taxon>Odonata</taxon>
        <taxon>Epiprocta</taxon>
        <taxon>Anisoptera</taxon>
        <taxon>Libelluloidea</taxon>
        <taxon>Libellulidae</taxon>
        <taxon>Ladona</taxon>
    </lineage>
</organism>
<feature type="domain" description="C2H2-type" evidence="12">
    <location>
        <begin position="1085"/>
        <end position="1112"/>
    </location>
</feature>
<reference evidence="13" key="1">
    <citation type="submission" date="2013-04" db="EMBL/GenBank/DDBJ databases">
        <authorList>
            <person name="Qu J."/>
            <person name="Murali S.C."/>
            <person name="Bandaranaike D."/>
            <person name="Bellair M."/>
            <person name="Blankenburg K."/>
            <person name="Chao H."/>
            <person name="Dinh H."/>
            <person name="Doddapaneni H."/>
            <person name="Downs B."/>
            <person name="Dugan-Rocha S."/>
            <person name="Elkadiri S."/>
            <person name="Gnanaolivu R.D."/>
            <person name="Hernandez B."/>
            <person name="Javaid M."/>
            <person name="Jayaseelan J.C."/>
            <person name="Lee S."/>
            <person name="Li M."/>
            <person name="Ming W."/>
            <person name="Munidasa M."/>
            <person name="Muniz J."/>
            <person name="Nguyen L."/>
            <person name="Ongeri F."/>
            <person name="Osuji N."/>
            <person name="Pu L.-L."/>
            <person name="Puazo M."/>
            <person name="Qu C."/>
            <person name="Quiroz J."/>
            <person name="Raj R."/>
            <person name="Weissenberger G."/>
            <person name="Xin Y."/>
            <person name="Zou X."/>
            <person name="Han Y."/>
            <person name="Richards S."/>
            <person name="Worley K."/>
            <person name="Muzny D."/>
            <person name="Gibbs R."/>
        </authorList>
    </citation>
    <scope>NUCLEOTIDE SEQUENCE</scope>
    <source>
        <strain evidence="13">Sampled in the wild</strain>
    </source>
</reference>
<feature type="compositionally biased region" description="Polar residues" evidence="11">
    <location>
        <begin position="145"/>
        <end position="158"/>
    </location>
</feature>
<feature type="compositionally biased region" description="Basic residues" evidence="11">
    <location>
        <begin position="76"/>
        <end position="87"/>
    </location>
</feature>
<dbReference type="PROSITE" id="PS50157">
    <property type="entry name" value="ZINC_FINGER_C2H2_2"/>
    <property type="match status" value="13"/>
</dbReference>
<dbReference type="SMART" id="SM00355">
    <property type="entry name" value="ZnF_C2H2"/>
    <property type="match status" value="14"/>
</dbReference>
<protein>
    <recommendedName>
        <fullName evidence="12">C2H2-type domain-containing protein</fullName>
    </recommendedName>
</protein>
<keyword evidence="9" id="KW-0539">Nucleus</keyword>
<dbReference type="Proteomes" id="UP000792457">
    <property type="component" value="Unassembled WGS sequence"/>
</dbReference>
<reference evidence="13" key="2">
    <citation type="submission" date="2017-10" db="EMBL/GenBank/DDBJ databases">
        <title>Ladona fulva Genome sequencing and assembly.</title>
        <authorList>
            <person name="Murali S."/>
            <person name="Richards S."/>
            <person name="Bandaranaike D."/>
            <person name="Bellair M."/>
            <person name="Blankenburg K."/>
            <person name="Chao H."/>
            <person name="Dinh H."/>
            <person name="Doddapaneni H."/>
            <person name="Dugan-Rocha S."/>
            <person name="Elkadiri S."/>
            <person name="Gnanaolivu R."/>
            <person name="Hernandez B."/>
            <person name="Skinner E."/>
            <person name="Javaid M."/>
            <person name="Lee S."/>
            <person name="Li M."/>
            <person name="Ming W."/>
            <person name="Munidasa M."/>
            <person name="Muniz J."/>
            <person name="Nguyen L."/>
            <person name="Hughes D."/>
            <person name="Osuji N."/>
            <person name="Pu L.-L."/>
            <person name="Puazo M."/>
            <person name="Qu C."/>
            <person name="Quiroz J."/>
            <person name="Raj R."/>
            <person name="Weissenberger G."/>
            <person name="Xin Y."/>
            <person name="Zou X."/>
            <person name="Han Y."/>
            <person name="Worley K."/>
            <person name="Muzny D."/>
            <person name="Gibbs R."/>
        </authorList>
    </citation>
    <scope>NUCLEOTIDE SEQUENCE</scope>
    <source>
        <strain evidence="13">Sampled in the wild</strain>
    </source>
</reference>
<dbReference type="InterPro" id="IPR013087">
    <property type="entry name" value="Znf_C2H2_type"/>
</dbReference>
<evidence type="ECO:0000256" key="6">
    <source>
        <dbReference type="ARBA" id="ARBA00023015"/>
    </source>
</evidence>
<dbReference type="FunFam" id="3.30.160.60:FF:000325">
    <property type="entry name" value="ZFP90 zinc finger protein"/>
    <property type="match status" value="1"/>
</dbReference>
<comment type="caution">
    <text evidence="13">The sequence shown here is derived from an EMBL/GenBank/DDBJ whole genome shotgun (WGS) entry which is preliminary data.</text>
</comment>
<evidence type="ECO:0000313" key="14">
    <source>
        <dbReference type="Proteomes" id="UP000792457"/>
    </source>
</evidence>
<keyword evidence="8" id="KW-0804">Transcription</keyword>
<dbReference type="SUPFAM" id="SSF57667">
    <property type="entry name" value="beta-beta-alpha zinc fingers"/>
    <property type="match status" value="7"/>
</dbReference>
<feature type="domain" description="C2H2-type" evidence="12">
    <location>
        <begin position="1029"/>
        <end position="1056"/>
    </location>
</feature>